<evidence type="ECO:0000313" key="2">
    <source>
        <dbReference type="Proteomes" id="UP000828390"/>
    </source>
</evidence>
<name>A0A9D4KPG1_DREPO</name>
<gene>
    <name evidence="1" type="ORF">DPMN_116944</name>
</gene>
<dbReference type="Proteomes" id="UP000828390">
    <property type="component" value="Unassembled WGS sequence"/>
</dbReference>
<dbReference type="AlphaFoldDB" id="A0A9D4KPG1"/>
<proteinExistence type="predicted"/>
<sequence length="65" mass="7310">MGLRRSIPRLRPGPHVGRLLSLGEKIVRPVRDSNPGFLAYRESAFPAQLYGPPHTFSPNVTKFRP</sequence>
<dbReference type="EMBL" id="JAIWYP010000004">
    <property type="protein sequence ID" value="KAH3843426.1"/>
    <property type="molecule type" value="Genomic_DNA"/>
</dbReference>
<keyword evidence="2" id="KW-1185">Reference proteome</keyword>
<accession>A0A9D4KPG1</accession>
<reference evidence="1" key="2">
    <citation type="submission" date="2020-11" db="EMBL/GenBank/DDBJ databases">
        <authorList>
            <person name="McCartney M.A."/>
            <person name="Auch B."/>
            <person name="Kono T."/>
            <person name="Mallez S."/>
            <person name="Becker A."/>
            <person name="Gohl D.M."/>
            <person name="Silverstein K.A.T."/>
            <person name="Koren S."/>
            <person name="Bechman K.B."/>
            <person name="Herman A."/>
            <person name="Abrahante J.E."/>
            <person name="Garbe J."/>
        </authorList>
    </citation>
    <scope>NUCLEOTIDE SEQUENCE</scope>
    <source>
        <strain evidence="1">Duluth1</strain>
        <tissue evidence="1">Whole animal</tissue>
    </source>
</reference>
<organism evidence="1 2">
    <name type="scientific">Dreissena polymorpha</name>
    <name type="common">Zebra mussel</name>
    <name type="synonym">Mytilus polymorpha</name>
    <dbReference type="NCBI Taxonomy" id="45954"/>
    <lineage>
        <taxon>Eukaryota</taxon>
        <taxon>Metazoa</taxon>
        <taxon>Spiralia</taxon>
        <taxon>Lophotrochozoa</taxon>
        <taxon>Mollusca</taxon>
        <taxon>Bivalvia</taxon>
        <taxon>Autobranchia</taxon>
        <taxon>Heteroconchia</taxon>
        <taxon>Euheterodonta</taxon>
        <taxon>Imparidentia</taxon>
        <taxon>Neoheterodontei</taxon>
        <taxon>Myida</taxon>
        <taxon>Dreissenoidea</taxon>
        <taxon>Dreissenidae</taxon>
        <taxon>Dreissena</taxon>
    </lineage>
</organism>
<comment type="caution">
    <text evidence="1">The sequence shown here is derived from an EMBL/GenBank/DDBJ whole genome shotgun (WGS) entry which is preliminary data.</text>
</comment>
<reference evidence="1" key="1">
    <citation type="journal article" date="2019" name="bioRxiv">
        <title>The Genome of the Zebra Mussel, Dreissena polymorpha: A Resource for Invasive Species Research.</title>
        <authorList>
            <person name="McCartney M.A."/>
            <person name="Auch B."/>
            <person name="Kono T."/>
            <person name="Mallez S."/>
            <person name="Zhang Y."/>
            <person name="Obille A."/>
            <person name="Becker A."/>
            <person name="Abrahante J.E."/>
            <person name="Garbe J."/>
            <person name="Badalamenti J.P."/>
            <person name="Herman A."/>
            <person name="Mangelson H."/>
            <person name="Liachko I."/>
            <person name="Sullivan S."/>
            <person name="Sone E.D."/>
            <person name="Koren S."/>
            <person name="Silverstein K.A.T."/>
            <person name="Beckman K.B."/>
            <person name="Gohl D.M."/>
        </authorList>
    </citation>
    <scope>NUCLEOTIDE SEQUENCE</scope>
    <source>
        <strain evidence="1">Duluth1</strain>
        <tissue evidence="1">Whole animal</tissue>
    </source>
</reference>
<protein>
    <submittedName>
        <fullName evidence="1">Uncharacterized protein</fullName>
    </submittedName>
</protein>
<evidence type="ECO:0000313" key="1">
    <source>
        <dbReference type="EMBL" id="KAH3843426.1"/>
    </source>
</evidence>